<protein>
    <submittedName>
        <fullName evidence="1">Uncharacterized protein</fullName>
    </submittedName>
</protein>
<dbReference type="EMBL" id="QXFY01006519">
    <property type="protein sequence ID" value="KAE9268526.1"/>
    <property type="molecule type" value="Genomic_DNA"/>
</dbReference>
<gene>
    <name evidence="1" type="ORF">PF008_g31098</name>
</gene>
<accession>A0A6G0Q3M0</accession>
<evidence type="ECO:0000313" key="2">
    <source>
        <dbReference type="Proteomes" id="UP000486351"/>
    </source>
</evidence>
<proteinExistence type="predicted"/>
<organism evidence="1 2">
    <name type="scientific">Phytophthora fragariae</name>
    <dbReference type="NCBI Taxonomy" id="53985"/>
    <lineage>
        <taxon>Eukaryota</taxon>
        <taxon>Sar</taxon>
        <taxon>Stramenopiles</taxon>
        <taxon>Oomycota</taxon>
        <taxon>Peronosporomycetes</taxon>
        <taxon>Peronosporales</taxon>
        <taxon>Peronosporaceae</taxon>
        <taxon>Phytophthora</taxon>
    </lineage>
</organism>
<evidence type="ECO:0000313" key="1">
    <source>
        <dbReference type="EMBL" id="KAE9268526.1"/>
    </source>
</evidence>
<dbReference type="Proteomes" id="UP000486351">
    <property type="component" value="Unassembled WGS sequence"/>
</dbReference>
<reference evidence="1 2" key="1">
    <citation type="submission" date="2018-09" db="EMBL/GenBank/DDBJ databases">
        <title>Genomic investigation of the strawberry pathogen Phytophthora fragariae indicates pathogenicity is determined by transcriptional variation in three key races.</title>
        <authorList>
            <person name="Adams T.M."/>
            <person name="Armitage A.D."/>
            <person name="Sobczyk M.K."/>
            <person name="Bates H.J."/>
            <person name="Dunwell J.M."/>
            <person name="Nellist C.F."/>
            <person name="Harrison R.J."/>
        </authorList>
    </citation>
    <scope>NUCLEOTIDE SEQUENCE [LARGE SCALE GENOMIC DNA]</scope>
    <source>
        <strain evidence="1 2">NOV-77</strain>
    </source>
</reference>
<sequence length="69" mass="7446">MTSGLANLIGTLRGASASTCTCSHYIRSKSTCSHSCTNPASHLSLCSQGEHTSVTKQAHVLHVTYMFWF</sequence>
<comment type="caution">
    <text evidence="1">The sequence shown here is derived from an EMBL/GenBank/DDBJ whole genome shotgun (WGS) entry which is preliminary data.</text>
</comment>
<name>A0A6G0Q3M0_9STRA</name>
<dbReference type="AlphaFoldDB" id="A0A6G0Q3M0"/>